<feature type="compositionally biased region" description="Basic and acidic residues" evidence="1">
    <location>
        <begin position="160"/>
        <end position="178"/>
    </location>
</feature>
<name>A0AAN5I793_9BILA</name>
<dbReference type="Pfam" id="PF15377">
    <property type="entry name" value="DUF4604"/>
    <property type="match status" value="1"/>
</dbReference>
<accession>A0AAN5I793</accession>
<feature type="domain" description="DUF4604" evidence="2">
    <location>
        <begin position="47"/>
        <end position="187"/>
    </location>
</feature>
<feature type="region of interest" description="Disordered" evidence="1">
    <location>
        <begin position="94"/>
        <end position="190"/>
    </location>
</feature>
<feature type="compositionally biased region" description="Basic and acidic residues" evidence="1">
    <location>
        <begin position="116"/>
        <end position="139"/>
    </location>
</feature>
<evidence type="ECO:0000256" key="1">
    <source>
        <dbReference type="SAM" id="MobiDB-lite"/>
    </source>
</evidence>
<keyword evidence="4" id="KW-1185">Reference proteome</keyword>
<dbReference type="InterPro" id="IPR040219">
    <property type="entry name" value="KIAA1143-like"/>
</dbReference>
<evidence type="ECO:0000313" key="3">
    <source>
        <dbReference type="EMBL" id="GMR54119.1"/>
    </source>
</evidence>
<gene>
    <name evidence="3" type="ORF">PMAYCL1PPCAC_24314</name>
</gene>
<evidence type="ECO:0000259" key="2">
    <source>
        <dbReference type="Pfam" id="PF15377"/>
    </source>
</evidence>
<dbReference type="AlphaFoldDB" id="A0AAN5I793"/>
<dbReference type="PANTHER" id="PTHR31195:SF2">
    <property type="entry name" value="GEO02494P1"/>
    <property type="match status" value="1"/>
</dbReference>
<organism evidence="3 4">
    <name type="scientific">Pristionchus mayeri</name>
    <dbReference type="NCBI Taxonomy" id="1317129"/>
    <lineage>
        <taxon>Eukaryota</taxon>
        <taxon>Metazoa</taxon>
        <taxon>Ecdysozoa</taxon>
        <taxon>Nematoda</taxon>
        <taxon>Chromadorea</taxon>
        <taxon>Rhabditida</taxon>
        <taxon>Rhabditina</taxon>
        <taxon>Diplogasteromorpha</taxon>
        <taxon>Diplogasteroidea</taxon>
        <taxon>Neodiplogasteridae</taxon>
        <taxon>Pristionchus</taxon>
    </lineage>
</organism>
<dbReference type="Proteomes" id="UP001328107">
    <property type="component" value="Unassembled WGS sequence"/>
</dbReference>
<proteinExistence type="predicted"/>
<feature type="non-terminal residue" evidence="3">
    <location>
        <position position="1"/>
    </location>
</feature>
<protein>
    <recommendedName>
        <fullName evidence="2">DUF4604 domain-containing protein</fullName>
    </recommendedName>
</protein>
<dbReference type="EMBL" id="BTRK01000005">
    <property type="protein sequence ID" value="GMR54119.1"/>
    <property type="molecule type" value="Genomic_DNA"/>
</dbReference>
<dbReference type="PANTHER" id="PTHR31195">
    <property type="entry name" value="GEO02494P1"/>
    <property type="match status" value="1"/>
</dbReference>
<comment type="caution">
    <text evidence="3">The sequence shown here is derived from an EMBL/GenBank/DDBJ whole genome shotgun (WGS) entry which is preliminary data.</text>
</comment>
<dbReference type="InterPro" id="IPR027911">
    <property type="entry name" value="DUF4604"/>
</dbReference>
<sequence>LFIHSKLLLPFDLARRVNKDAFEKMAGRGGSSKGGDRKLTFKEKSSIKFVEQDEPDFIKQMKAKMGFRAAATVEDKFDVEDEDEIAETVEGELLRTREEERPQVVILNPETDLGDDDLRKALDEQQKKEDQKKIEEGRITFKKPKKRGVDGKEVEEDPAEEKKRKIEKAKQPEKKIERNLLSFGDDEEED</sequence>
<reference evidence="4" key="1">
    <citation type="submission" date="2022-10" db="EMBL/GenBank/DDBJ databases">
        <title>Genome assembly of Pristionchus species.</title>
        <authorList>
            <person name="Yoshida K."/>
            <person name="Sommer R.J."/>
        </authorList>
    </citation>
    <scope>NUCLEOTIDE SEQUENCE [LARGE SCALE GENOMIC DNA]</scope>
    <source>
        <strain evidence="4">RS5460</strain>
    </source>
</reference>
<evidence type="ECO:0000313" key="4">
    <source>
        <dbReference type="Proteomes" id="UP001328107"/>
    </source>
</evidence>